<reference evidence="1" key="1">
    <citation type="journal article" date="2023" name="IScience">
        <title>Live-bearing cockroach genome reveals convergent evolutionary mechanisms linked to viviparity in insects and beyond.</title>
        <authorList>
            <person name="Fouks B."/>
            <person name="Harrison M.C."/>
            <person name="Mikhailova A.A."/>
            <person name="Marchal E."/>
            <person name="English S."/>
            <person name="Carruthers M."/>
            <person name="Jennings E.C."/>
            <person name="Chiamaka E.L."/>
            <person name="Frigard R.A."/>
            <person name="Pippel M."/>
            <person name="Attardo G.M."/>
            <person name="Benoit J.B."/>
            <person name="Bornberg-Bauer E."/>
            <person name="Tobe S.S."/>
        </authorList>
    </citation>
    <scope>NUCLEOTIDE SEQUENCE</scope>
    <source>
        <strain evidence="1">Stay&amp;Tobe</strain>
    </source>
</reference>
<proteinExistence type="predicted"/>
<accession>A0AAD7ZD11</accession>
<evidence type="ECO:0000313" key="1">
    <source>
        <dbReference type="EMBL" id="KAJ9577937.1"/>
    </source>
</evidence>
<evidence type="ECO:0000313" key="2">
    <source>
        <dbReference type="Proteomes" id="UP001233999"/>
    </source>
</evidence>
<protein>
    <submittedName>
        <fullName evidence="1">Uncharacterized protein</fullName>
    </submittedName>
</protein>
<organism evidence="1 2">
    <name type="scientific">Diploptera punctata</name>
    <name type="common">Pacific beetle cockroach</name>
    <dbReference type="NCBI Taxonomy" id="6984"/>
    <lineage>
        <taxon>Eukaryota</taxon>
        <taxon>Metazoa</taxon>
        <taxon>Ecdysozoa</taxon>
        <taxon>Arthropoda</taxon>
        <taxon>Hexapoda</taxon>
        <taxon>Insecta</taxon>
        <taxon>Pterygota</taxon>
        <taxon>Neoptera</taxon>
        <taxon>Polyneoptera</taxon>
        <taxon>Dictyoptera</taxon>
        <taxon>Blattodea</taxon>
        <taxon>Blaberoidea</taxon>
        <taxon>Blaberidae</taxon>
        <taxon>Diplopterinae</taxon>
        <taxon>Diploptera</taxon>
    </lineage>
</organism>
<dbReference type="EMBL" id="JASPKZ010009190">
    <property type="protein sequence ID" value="KAJ9577937.1"/>
    <property type="molecule type" value="Genomic_DNA"/>
</dbReference>
<dbReference type="Proteomes" id="UP001233999">
    <property type="component" value="Unassembled WGS sequence"/>
</dbReference>
<reference evidence="1" key="2">
    <citation type="submission" date="2023-05" db="EMBL/GenBank/DDBJ databases">
        <authorList>
            <person name="Fouks B."/>
        </authorList>
    </citation>
    <scope>NUCLEOTIDE SEQUENCE</scope>
    <source>
        <strain evidence="1">Stay&amp;Tobe</strain>
        <tissue evidence="1">Testes</tissue>
    </source>
</reference>
<gene>
    <name evidence="1" type="ORF">L9F63_025196</name>
</gene>
<name>A0AAD7ZD11_DIPPU</name>
<sequence>MILMNKFAKVLATYFCVRKGLPHSNARGAKLGLKYHEDCDNHIAILNSTINLFCMSPDFTYPRF</sequence>
<keyword evidence="2" id="KW-1185">Reference proteome</keyword>
<feature type="non-terminal residue" evidence="1">
    <location>
        <position position="64"/>
    </location>
</feature>
<dbReference type="AlphaFoldDB" id="A0AAD7ZD11"/>
<comment type="caution">
    <text evidence="1">The sequence shown here is derived from an EMBL/GenBank/DDBJ whole genome shotgun (WGS) entry which is preliminary data.</text>
</comment>